<gene>
    <name evidence="2" type="ORF">CYCCA115_LOCUS4578</name>
</gene>
<proteinExistence type="predicted"/>
<dbReference type="EMBL" id="CAKOGP040000446">
    <property type="protein sequence ID" value="CAJ1935242.1"/>
    <property type="molecule type" value="Genomic_DNA"/>
</dbReference>
<feature type="compositionally biased region" description="Acidic residues" evidence="1">
    <location>
        <begin position="499"/>
        <end position="530"/>
    </location>
</feature>
<feature type="compositionally biased region" description="Low complexity" evidence="1">
    <location>
        <begin position="41"/>
        <end position="54"/>
    </location>
</feature>
<evidence type="ECO:0000313" key="2">
    <source>
        <dbReference type="EMBL" id="CAJ1935242.1"/>
    </source>
</evidence>
<accession>A0AAD2CJ29</accession>
<feature type="region of interest" description="Disordered" evidence="1">
    <location>
        <begin position="450"/>
        <end position="544"/>
    </location>
</feature>
<reference evidence="2" key="1">
    <citation type="submission" date="2023-08" db="EMBL/GenBank/DDBJ databases">
        <authorList>
            <person name="Audoor S."/>
            <person name="Bilcke G."/>
        </authorList>
    </citation>
    <scope>NUCLEOTIDE SEQUENCE</scope>
</reference>
<keyword evidence="3" id="KW-1185">Reference proteome</keyword>
<evidence type="ECO:0000256" key="1">
    <source>
        <dbReference type="SAM" id="MobiDB-lite"/>
    </source>
</evidence>
<sequence length="544" mass="60354">MPRRKKDVLDQLCSSMEIFMCGSEDFNKFRSRATGTATAKPASESSPADAADAEQGSAPDVKPSGKKVAPKKVVIMTPTDDDDILEVERDPVSVSIRKASREQPTHLELVSFYEKSGIYIKTIKPESKFHGTKIEAGMKLIRINGMECPATVKETFEYTAAAYDVLTVTAVVVESQYGEEDFMFKEIKLDDDDGKNLVQAEGEKEEKAPSPTRVSTDWFGGYLGKKGKTEEKKAEESRIERKERIKNVKQTTVSTERDRIGLGFADRVLKNLGVLEQDEEDNDSLDDSTYKSAPTLDDTTYKSSPTFDDNTYNDTPTVDDDDYTLSTTGGTTIIDSSPIIAKIFKKTKQDNLGLHFVSFKKKQGIYVYRIHEESRFLSTKLEPGMKLLAINDQPCPATVAETLALVQNIEGDLSIRAHHPSVEDVYIPEPPTKTVTAQQKVDDLTRTQAVPVLADDDDGEQKGEQKTPNEKEEATSKGDEDANVVVGQPKEVQNSITDAVEDGEKEDDEKEAEAEKVDETEDNNEEDDNESSTYESLPPPKNEP</sequence>
<dbReference type="AlphaFoldDB" id="A0AAD2CJ29"/>
<evidence type="ECO:0000313" key="3">
    <source>
        <dbReference type="Proteomes" id="UP001295423"/>
    </source>
</evidence>
<feature type="compositionally biased region" description="Basic and acidic residues" evidence="1">
    <location>
        <begin position="460"/>
        <end position="480"/>
    </location>
</feature>
<feature type="compositionally biased region" description="Polar residues" evidence="1">
    <location>
        <begin position="297"/>
        <end position="315"/>
    </location>
</feature>
<comment type="caution">
    <text evidence="2">The sequence shown here is derived from an EMBL/GenBank/DDBJ whole genome shotgun (WGS) entry which is preliminary data.</text>
</comment>
<evidence type="ECO:0008006" key="4">
    <source>
        <dbReference type="Google" id="ProtNLM"/>
    </source>
</evidence>
<dbReference type="Proteomes" id="UP001295423">
    <property type="component" value="Unassembled WGS sequence"/>
</dbReference>
<organism evidence="2 3">
    <name type="scientific">Cylindrotheca closterium</name>
    <dbReference type="NCBI Taxonomy" id="2856"/>
    <lineage>
        <taxon>Eukaryota</taxon>
        <taxon>Sar</taxon>
        <taxon>Stramenopiles</taxon>
        <taxon>Ochrophyta</taxon>
        <taxon>Bacillariophyta</taxon>
        <taxon>Bacillariophyceae</taxon>
        <taxon>Bacillariophycidae</taxon>
        <taxon>Bacillariales</taxon>
        <taxon>Bacillariaceae</taxon>
        <taxon>Cylindrotheca</taxon>
    </lineage>
</organism>
<dbReference type="SUPFAM" id="SSF50156">
    <property type="entry name" value="PDZ domain-like"/>
    <property type="match status" value="1"/>
</dbReference>
<name>A0AAD2CJ29_9STRA</name>
<feature type="region of interest" description="Disordered" evidence="1">
    <location>
        <begin position="33"/>
        <end position="69"/>
    </location>
</feature>
<feature type="region of interest" description="Disordered" evidence="1">
    <location>
        <begin position="279"/>
        <end position="315"/>
    </location>
</feature>
<protein>
    <recommendedName>
        <fullName evidence="4">PDZ domain-containing protein</fullName>
    </recommendedName>
</protein>
<dbReference type="InterPro" id="IPR036034">
    <property type="entry name" value="PDZ_sf"/>
</dbReference>